<evidence type="ECO:0000256" key="6">
    <source>
        <dbReference type="ARBA" id="ARBA00022643"/>
    </source>
</evidence>
<name>G8PDY5_PEDCP</name>
<dbReference type="HOGENOM" id="CLU_051402_4_2_9"/>
<dbReference type="Pfam" id="PF00258">
    <property type="entry name" value="Flavodoxin_1"/>
    <property type="match status" value="1"/>
</dbReference>
<dbReference type="eggNOG" id="COG0716">
    <property type="taxonomic scope" value="Bacteria"/>
</dbReference>
<keyword evidence="4" id="KW-0813">Transport</keyword>
<comment type="similarity">
    <text evidence="3">Belongs to the flavodoxin family.</text>
</comment>
<comment type="cofactor">
    <cofactor evidence="1">
        <name>FMN</name>
        <dbReference type="ChEBI" id="CHEBI:58210"/>
    </cofactor>
</comment>
<dbReference type="PANTHER" id="PTHR42809:SF1">
    <property type="entry name" value="FLAVODOXIN 1"/>
    <property type="match status" value="1"/>
</dbReference>
<dbReference type="NCBIfam" id="NF005587">
    <property type="entry name" value="PRK07308.1"/>
    <property type="match status" value="1"/>
</dbReference>
<evidence type="ECO:0000256" key="7">
    <source>
        <dbReference type="ARBA" id="ARBA00022982"/>
    </source>
</evidence>
<dbReference type="GO" id="GO:0010181">
    <property type="term" value="F:FMN binding"/>
    <property type="evidence" value="ECO:0007669"/>
    <property type="project" value="InterPro"/>
</dbReference>
<dbReference type="NCBIfam" id="NF005216">
    <property type="entry name" value="PRK06703.1"/>
    <property type="match status" value="1"/>
</dbReference>
<dbReference type="InterPro" id="IPR050619">
    <property type="entry name" value="Flavodoxin"/>
</dbReference>
<dbReference type="STRING" id="701521.PECL_1237"/>
<keyword evidence="6" id="KW-0288">FMN</keyword>
<dbReference type="Gene3D" id="3.40.50.360">
    <property type="match status" value="1"/>
</dbReference>
<organism evidence="9 10">
    <name type="scientific">Pediococcus claussenii (strain ATCC BAA-344 / DSM 14800 / JCM 18046 / KCTC 3811 / LMG 21948 / P06)</name>
    <dbReference type="NCBI Taxonomy" id="701521"/>
    <lineage>
        <taxon>Bacteria</taxon>
        <taxon>Bacillati</taxon>
        <taxon>Bacillota</taxon>
        <taxon>Bacilli</taxon>
        <taxon>Lactobacillales</taxon>
        <taxon>Lactobacillaceae</taxon>
        <taxon>Pediococcus</taxon>
    </lineage>
</organism>
<accession>G8PDY5</accession>
<reference evidence="9 10" key="1">
    <citation type="journal article" date="2012" name="J. Bacteriol.">
        <title>Complete Genome Sequence of the Beer Spoilage Organism Pediococcus claussenii ATCC BAA-344T.</title>
        <authorList>
            <person name="Pittet V."/>
            <person name="Abegunde T."/>
            <person name="Marfleet T."/>
            <person name="Haakensen M."/>
            <person name="Morrow K."/>
            <person name="Jayaprakash T."/>
            <person name="Schroeder K."/>
            <person name="Trost B."/>
            <person name="Byrns S."/>
            <person name="Bergsveinson J."/>
            <person name="Kusalik A."/>
            <person name="Ziola B."/>
        </authorList>
    </citation>
    <scope>NUCLEOTIDE SEQUENCE [LARGE SCALE GENOMIC DNA]</scope>
    <source>
        <strain evidence="9 10">ATCC BAA-344</strain>
    </source>
</reference>
<dbReference type="SUPFAM" id="SSF52218">
    <property type="entry name" value="Flavoproteins"/>
    <property type="match status" value="1"/>
</dbReference>
<dbReference type="PANTHER" id="PTHR42809">
    <property type="entry name" value="FLAVODOXIN 2"/>
    <property type="match status" value="1"/>
</dbReference>
<feature type="domain" description="Flavodoxin-like" evidence="8">
    <location>
        <begin position="4"/>
        <end position="145"/>
    </location>
</feature>
<dbReference type="InterPro" id="IPR029039">
    <property type="entry name" value="Flavoprotein-like_sf"/>
</dbReference>
<dbReference type="GO" id="GO:0016651">
    <property type="term" value="F:oxidoreductase activity, acting on NAD(P)H"/>
    <property type="evidence" value="ECO:0007669"/>
    <property type="project" value="UniProtKB-ARBA"/>
</dbReference>
<evidence type="ECO:0000313" key="10">
    <source>
        <dbReference type="Proteomes" id="UP000005444"/>
    </source>
</evidence>
<keyword evidence="5" id="KW-0285">Flavoprotein</keyword>
<keyword evidence="10" id="KW-1185">Reference proteome</keyword>
<dbReference type="KEGG" id="pce:PECL_1237"/>
<evidence type="ECO:0000256" key="5">
    <source>
        <dbReference type="ARBA" id="ARBA00022630"/>
    </source>
</evidence>
<evidence type="ECO:0000256" key="4">
    <source>
        <dbReference type="ARBA" id="ARBA00022448"/>
    </source>
</evidence>
<protein>
    <submittedName>
        <fullName evidence="9">Flavodoxin</fullName>
    </submittedName>
</protein>
<proteinExistence type="inferred from homology"/>
<dbReference type="EMBL" id="CP003137">
    <property type="protein sequence ID" value="AEV95470.1"/>
    <property type="molecule type" value="Genomic_DNA"/>
</dbReference>
<evidence type="ECO:0000256" key="1">
    <source>
        <dbReference type="ARBA" id="ARBA00001917"/>
    </source>
</evidence>
<evidence type="ECO:0000259" key="8">
    <source>
        <dbReference type="PROSITE" id="PS50902"/>
    </source>
</evidence>
<keyword evidence="7" id="KW-0249">Electron transport</keyword>
<evidence type="ECO:0000313" key="9">
    <source>
        <dbReference type="EMBL" id="AEV95470.1"/>
    </source>
</evidence>
<dbReference type="PROSITE" id="PS50902">
    <property type="entry name" value="FLAVODOXIN_LIKE"/>
    <property type="match status" value="1"/>
</dbReference>
<comment type="function">
    <text evidence="2">Low-potential electron donor to a number of redox enzymes.</text>
</comment>
<dbReference type="Proteomes" id="UP000005444">
    <property type="component" value="Chromosome"/>
</dbReference>
<evidence type="ECO:0000256" key="2">
    <source>
        <dbReference type="ARBA" id="ARBA00003297"/>
    </source>
</evidence>
<dbReference type="InterPro" id="IPR008254">
    <property type="entry name" value="Flavodoxin/NO_synth"/>
</dbReference>
<gene>
    <name evidence="9" type="ordered locus">PECL_1237</name>
</gene>
<dbReference type="PATRIC" id="fig|701521.8.peg.1150"/>
<dbReference type="AlphaFoldDB" id="G8PDY5"/>
<evidence type="ECO:0000256" key="3">
    <source>
        <dbReference type="ARBA" id="ARBA00005267"/>
    </source>
</evidence>
<sequence>MPTAKVVFATITGNNEDCADIITDALEDQGIEVDESEISQTDANELKNYDMIVIVPYTYDEGALPEEGLDFFEDLQHLDLTGKTFSVAGSGDVFYEEFFCVAVDAFSKALEQTGATHAAENVKINLAPESEEDLKKLDQLANDLVKNTIHE</sequence>
<dbReference type="RefSeq" id="WP_014215666.1">
    <property type="nucleotide sequence ID" value="NC_016605.1"/>
</dbReference>